<keyword evidence="3" id="KW-1185">Reference proteome</keyword>
<sequence>MSGKSNKGVRTDGPILSYTVIHLPTPLTHSQSRLKFSSNDDPTQTNVSLSVSSQGRADWNPLAESLVQPPPRPPPAPPHPAASQPSSSNLPADATPKRAAASSLNTTAKKSRVDEDDTKIQKPPASEGAQRPIIASARIDMTNDEIVSDSDSDSDISSDEDDDDIQEDDEISANNLNDGYAKCVEAGEMDQSSLPAQKDEFCT</sequence>
<comment type="caution">
    <text evidence="2">The sequence shown here is derived from an EMBL/GenBank/DDBJ whole genome shotgun (WGS) entry which is preliminary data.</text>
</comment>
<accession>A0A5D3B6S0</accession>
<feature type="compositionally biased region" description="Polar residues" evidence="1">
    <location>
        <begin position="29"/>
        <end position="55"/>
    </location>
</feature>
<dbReference type="AlphaFoldDB" id="A0A5D3B6S0"/>
<evidence type="ECO:0000313" key="3">
    <source>
        <dbReference type="Proteomes" id="UP000322245"/>
    </source>
</evidence>
<organism evidence="2 3">
    <name type="scientific">Cryptococcus floricola</name>
    <dbReference type="NCBI Taxonomy" id="2591691"/>
    <lineage>
        <taxon>Eukaryota</taxon>
        <taxon>Fungi</taxon>
        <taxon>Dikarya</taxon>
        <taxon>Basidiomycota</taxon>
        <taxon>Agaricomycotina</taxon>
        <taxon>Tremellomycetes</taxon>
        <taxon>Tremellales</taxon>
        <taxon>Cryptococcaceae</taxon>
        <taxon>Cryptococcus</taxon>
    </lineage>
</organism>
<name>A0A5D3B6S0_9TREE</name>
<proteinExistence type="predicted"/>
<feature type="region of interest" description="Disordered" evidence="1">
    <location>
        <begin position="29"/>
        <end position="177"/>
    </location>
</feature>
<reference evidence="2 3" key="1">
    <citation type="submission" date="2017-05" db="EMBL/GenBank/DDBJ databases">
        <title>The Genome Sequence of Tsuchiyaea wingfieldii DSM 27421.</title>
        <authorList>
            <person name="Cuomo C."/>
            <person name="Passer A."/>
            <person name="Billmyre B."/>
            <person name="Heitman J."/>
        </authorList>
    </citation>
    <scope>NUCLEOTIDE SEQUENCE [LARGE SCALE GENOMIC DNA]</scope>
    <source>
        <strain evidence="2 3">DSM 27421</strain>
    </source>
</reference>
<protein>
    <submittedName>
        <fullName evidence="2">Uncharacterized protein</fullName>
    </submittedName>
</protein>
<feature type="compositionally biased region" description="Acidic residues" evidence="1">
    <location>
        <begin position="142"/>
        <end position="171"/>
    </location>
</feature>
<dbReference type="Proteomes" id="UP000322245">
    <property type="component" value="Unassembled WGS sequence"/>
</dbReference>
<gene>
    <name evidence="2" type="ORF">B9479_001483</name>
</gene>
<feature type="compositionally biased region" description="Pro residues" evidence="1">
    <location>
        <begin position="68"/>
        <end position="80"/>
    </location>
</feature>
<evidence type="ECO:0000256" key="1">
    <source>
        <dbReference type="SAM" id="MobiDB-lite"/>
    </source>
</evidence>
<dbReference type="EMBL" id="NIDF01000009">
    <property type="protein sequence ID" value="TYJ57873.1"/>
    <property type="molecule type" value="Genomic_DNA"/>
</dbReference>
<evidence type="ECO:0000313" key="2">
    <source>
        <dbReference type="EMBL" id="TYJ57873.1"/>
    </source>
</evidence>